<dbReference type="Proteomes" id="UP001204376">
    <property type="component" value="Unassembled WGS sequence"/>
</dbReference>
<comment type="caution">
    <text evidence="1">The sequence shown here is derived from an EMBL/GenBank/DDBJ whole genome shotgun (WGS) entry which is preliminary data.</text>
</comment>
<keyword evidence="2" id="KW-1185">Reference proteome</keyword>
<sequence length="267" mass="29377">MKRYVLVLFLLLPFLGYSQNTINNYKYVVVPEKFSFLKQNDQYLLNSLTKALLQEKGFTVYFDNAELPAEIANNKCRALSADLLEKSGMFTTSLTLLLKDCQGNIILKSKEGKSREKDYRAAYDMALRDALTSVSYTYNASANEPAPTVATTTVAAAVEKPTVTTTTNPAVPVKSQVTASITSAKATTEAVPNQPAGTLYAQAIANGYQLIDTTPKIVLTLLKTSAENYFIASNATANGIVLKKGEDWIFEYYKDGKLISEKLLVKF</sequence>
<evidence type="ECO:0000313" key="1">
    <source>
        <dbReference type="EMBL" id="MCQ6956777.1"/>
    </source>
</evidence>
<dbReference type="EMBL" id="JANHOH010000001">
    <property type="protein sequence ID" value="MCQ6956777.1"/>
    <property type="molecule type" value="Genomic_DNA"/>
</dbReference>
<name>A0ABT1SWP5_9SPHI</name>
<accession>A0ABT1SWP5</accession>
<reference evidence="1 2" key="1">
    <citation type="submission" date="2022-07" db="EMBL/GenBank/DDBJ databases">
        <title>Mucilaginibacter sp. JC4.</title>
        <authorList>
            <person name="Le V."/>
            <person name="Ko S.-R."/>
            <person name="Ahn C.-Y."/>
            <person name="Oh H.-M."/>
        </authorList>
    </citation>
    <scope>NUCLEOTIDE SEQUENCE [LARGE SCALE GENOMIC DNA]</scope>
    <source>
        <strain evidence="1 2">JC4</strain>
    </source>
</reference>
<gene>
    <name evidence="1" type="ORF">NPE20_02360</name>
</gene>
<evidence type="ECO:0000313" key="2">
    <source>
        <dbReference type="Proteomes" id="UP001204376"/>
    </source>
</evidence>
<protein>
    <submittedName>
        <fullName evidence="1">Uncharacterized protein</fullName>
    </submittedName>
</protein>
<organism evidence="1 2">
    <name type="scientific">Mucilaginibacter aquariorum</name>
    <dbReference type="NCBI Taxonomy" id="2967225"/>
    <lineage>
        <taxon>Bacteria</taxon>
        <taxon>Pseudomonadati</taxon>
        <taxon>Bacteroidota</taxon>
        <taxon>Sphingobacteriia</taxon>
        <taxon>Sphingobacteriales</taxon>
        <taxon>Sphingobacteriaceae</taxon>
        <taxon>Mucilaginibacter</taxon>
    </lineage>
</organism>
<dbReference type="RefSeq" id="WP_256536989.1">
    <property type="nucleotide sequence ID" value="NZ_JANHOH010000001.1"/>
</dbReference>
<proteinExistence type="predicted"/>